<evidence type="ECO:0000313" key="6">
    <source>
        <dbReference type="EMBL" id="MBB6691648.1"/>
    </source>
</evidence>
<dbReference type="InterPro" id="IPR017941">
    <property type="entry name" value="Rieske_2Fe-2S"/>
</dbReference>
<dbReference type="EMBL" id="JACJVR010000032">
    <property type="protein sequence ID" value="MBB6691648.1"/>
    <property type="molecule type" value="Genomic_DNA"/>
</dbReference>
<evidence type="ECO:0000256" key="1">
    <source>
        <dbReference type="ARBA" id="ARBA00022714"/>
    </source>
</evidence>
<comment type="caution">
    <text evidence="6">The sequence shown here is derived from an EMBL/GenBank/DDBJ whole genome shotgun (WGS) entry which is preliminary data.</text>
</comment>
<dbReference type="GO" id="GO:0016705">
    <property type="term" value="F:oxidoreductase activity, acting on paired donors, with incorporation or reduction of molecular oxygen"/>
    <property type="evidence" value="ECO:0007669"/>
    <property type="project" value="UniProtKB-ARBA"/>
</dbReference>
<keyword evidence="1" id="KW-0001">2Fe-2S</keyword>
<dbReference type="SUPFAM" id="SSF50022">
    <property type="entry name" value="ISP domain"/>
    <property type="match status" value="1"/>
</dbReference>
<dbReference type="Gene3D" id="2.102.10.10">
    <property type="entry name" value="Rieske [2Fe-2S] iron-sulphur domain"/>
    <property type="match status" value="1"/>
</dbReference>
<evidence type="ECO:0000256" key="3">
    <source>
        <dbReference type="ARBA" id="ARBA00023004"/>
    </source>
</evidence>
<keyword evidence="7" id="KW-1185">Reference proteome</keyword>
<dbReference type="GO" id="GO:0004497">
    <property type="term" value="F:monooxygenase activity"/>
    <property type="evidence" value="ECO:0007669"/>
    <property type="project" value="UniProtKB-ARBA"/>
</dbReference>
<dbReference type="Pfam" id="PF00355">
    <property type="entry name" value="Rieske"/>
    <property type="match status" value="1"/>
</dbReference>
<evidence type="ECO:0000259" key="5">
    <source>
        <dbReference type="PROSITE" id="PS51296"/>
    </source>
</evidence>
<evidence type="ECO:0000313" key="7">
    <source>
        <dbReference type="Proteomes" id="UP000553776"/>
    </source>
</evidence>
<protein>
    <submittedName>
        <fullName evidence="6">Rieske (2Fe-2S) protein</fullName>
    </submittedName>
</protein>
<sequence length="101" mass="11178">MNEGIRIGPADAYPELPAEVDVGGTPYWLVRREDGRYGLLMAVCPHAGGEVRLLGDHFFCPLHFWTFDRSVGGCLNNPGERLVRLDVEAREDGLYAVGSPY</sequence>
<gene>
    <name evidence="6" type="ORF">H7B90_09570</name>
</gene>
<dbReference type="InterPro" id="IPR036922">
    <property type="entry name" value="Rieske_2Fe-2S_sf"/>
</dbReference>
<name>A0A841TXC9_9BACL</name>
<feature type="domain" description="Rieske" evidence="5">
    <location>
        <begin position="4"/>
        <end position="96"/>
    </location>
</feature>
<keyword evidence="4" id="KW-0411">Iron-sulfur</keyword>
<dbReference type="AlphaFoldDB" id="A0A841TXC9"/>
<organism evidence="6 7">
    <name type="scientific">Cohnella xylanilytica</name>
    <dbReference type="NCBI Taxonomy" id="557555"/>
    <lineage>
        <taxon>Bacteria</taxon>
        <taxon>Bacillati</taxon>
        <taxon>Bacillota</taxon>
        <taxon>Bacilli</taxon>
        <taxon>Bacillales</taxon>
        <taxon>Paenibacillaceae</taxon>
        <taxon>Cohnella</taxon>
    </lineage>
</organism>
<reference evidence="6 7" key="1">
    <citation type="submission" date="2020-08" db="EMBL/GenBank/DDBJ databases">
        <title>Cohnella phylogeny.</title>
        <authorList>
            <person name="Dunlap C."/>
        </authorList>
    </citation>
    <scope>NUCLEOTIDE SEQUENCE [LARGE SCALE GENOMIC DNA]</scope>
    <source>
        <strain evidence="6 7">DSM 25239</strain>
    </source>
</reference>
<accession>A0A841TXC9</accession>
<dbReference type="PROSITE" id="PS51296">
    <property type="entry name" value="RIESKE"/>
    <property type="match status" value="1"/>
</dbReference>
<dbReference type="RefSeq" id="WP_185135642.1">
    <property type="nucleotide sequence ID" value="NZ_BORM01000027.1"/>
</dbReference>
<dbReference type="Proteomes" id="UP000553776">
    <property type="component" value="Unassembled WGS sequence"/>
</dbReference>
<evidence type="ECO:0000256" key="2">
    <source>
        <dbReference type="ARBA" id="ARBA00022723"/>
    </source>
</evidence>
<proteinExistence type="predicted"/>
<keyword evidence="2" id="KW-0479">Metal-binding</keyword>
<dbReference type="GO" id="GO:0046872">
    <property type="term" value="F:metal ion binding"/>
    <property type="evidence" value="ECO:0007669"/>
    <property type="project" value="UniProtKB-KW"/>
</dbReference>
<evidence type="ECO:0000256" key="4">
    <source>
        <dbReference type="ARBA" id="ARBA00023014"/>
    </source>
</evidence>
<dbReference type="CDD" id="cd03467">
    <property type="entry name" value="Rieske"/>
    <property type="match status" value="1"/>
</dbReference>
<dbReference type="GO" id="GO:0051537">
    <property type="term" value="F:2 iron, 2 sulfur cluster binding"/>
    <property type="evidence" value="ECO:0007669"/>
    <property type="project" value="UniProtKB-KW"/>
</dbReference>
<keyword evidence="3" id="KW-0408">Iron</keyword>